<gene>
    <name evidence="2" type="ORF">A7A08_00557</name>
</gene>
<dbReference type="Proteomes" id="UP000095087">
    <property type="component" value="Unassembled WGS sequence"/>
</dbReference>
<evidence type="ECO:0000256" key="1">
    <source>
        <dbReference type="SAM" id="SignalP"/>
    </source>
</evidence>
<evidence type="ECO:0008006" key="4">
    <source>
        <dbReference type="Google" id="ProtNLM"/>
    </source>
</evidence>
<keyword evidence="3" id="KW-1185">Reference proteome</keyword>
<accession>A0A1E2S317</accession>
<dbReference type="OrthoDB" id="8238310at2"/>
<protein>
    <recommendedName>
        <fullName evidence="4">Peptidase inhibitor family I36</fullName>
    </recommendedName>
</protein>
<name>A0A1E2S317_9HYPH</name>
<evidence type="ECO:0000313" key="2">
    <source>
        <dbReference type="EMBL" id="ODA68725.1"/>
    </source>
</evidence>
<dbReference type="EMBL" id="MASI01000001">
    <property type="protein sequence ID" value="ODA68725.1"/>
    <property type="molecule type" value="Genomic_DNA"/>
</dbReference>
<comment type="caution">
    <text evidence="2">The sequence shown here is derived from an EMBL/GenBank/DDBJ whole genome shotgun (WGS) entry which is preliminary data.</text>
</comment>
<dbReference type="AlphaFoldDB" id="A0A1E2S317"/>
<proteinExistence type="predicted"/>
<dbReference type="STRING" id="1177755.A7A08_00557"/>
<dbReference type="RefSeq" id="WP_069093969.1">
    <property type="nucleotide sequence ID" value="NZ_MASI01000001.1"/>
</dbReference>
<feature type="chain" id="PRO_5009116761" description="Peptidase inhibitor family I36" evidence="1">
    <location>
        <begin position="26"/>
        <end position="88"/>
    </location>
</feature>
<evidence type="ECO:0000313" key="3">
    <source>
        <dbReference type="Proteomes" id="UP000095087"/>
    </source>
</evidence>
<organism evidence="2 3">
    <name type="scientific">Methyloligella halotolerans</name>
    <dbReference type="NCBI Taxonomy" id="1177755"/>
    <lineage>
        <taxon>Bacteria</taxon>
        <taxon>Pseudomonadati</taxon>
        <taxon>Pseudomonadota</taxon>
        <taxon>Alphaproteobacteria</taxon>
        <taxon>Hyphomicrobiales</taxon>
        <taxon>Hyphomicrobiaceae</taxon>
        <taxon>Methyloligella</taxon>
    </lineage>
</organism>
<feature type="signal peptide" evidence="1">
    <location>
        <begin position="1"/>
        <end position="25"/>
    </location>
</feature>
<sequence length="88" mass="9708">MLKAVIFGALGLLGLAIIATSSAQAAVVCNGAGDCWRVKKQHTYPDAARVHIYGDDWAWDEAEADRYRWRDPGEGRGYYDGSGVWITF</sequence>
<keyword evidence="1" id="KW-0732">Signal</keyword>
<reference evidence="2 3" key="1">
    <citation type="submission" date="2016-07" db="EMBL/GenBank/DDBJ databases">
        <title>Draft genome sequence of Methyloligella halotolerans C2T (VKM B-2706T=CCUG 61687T=DSM 25045T), a halotolerant polyhydroxybutyrate accumulating methylotroph.</title>
        <authorList>
            <person name="Vasilenko O.V."/>
            <person name="Doronina N.V."/>
            <person name="Poroshina M.N."/>
            <person name="Tarlachkov S.V."/>
            <person name="Trotsenko Y.A."/>
        </authorList>
    </citation>
    <scope>NUCLEOTIDE SEQUENCE [LARGE SCALE GENOMIC DNA]</scope>
    <source>
        <strain evidence="2 3">VKM B-2706</strain>
    </source>
</reference>